<evidence type="ECO:0000313" key="3">
    <source>
        <dbReference type="Proteomes" id="UP000517765"/>
    </source>
</evidence>
<evidence type="ECO:0000256" key="1">
    <source>
        <dbReference type="SAM" id="MobiDB-lite"/>
    </source>
</evidence>
<dbReference type="RefSeq" id="WP_181356401.1">
    <property type="nucleotide sequence ID" value="NZ_JABJXA010000099.1"/>
</dbReference>
<gene>
    <name evidence="2" type="ORF">H3147_16780</name>
</gene>
<organism evidence="2 3">
    <name type="scientific">Streptomyces alkaliterrae</name>
    <dbReference type="NCBI Taxonomy" id="2213162"/>
    <lineage>
        <taxon>Bacteria</taxon>
        <taxon>Bacillati</taxon>
        <taxon>Actinomycetota</taxon>
        <taxon>Actinomycetes</taxon>
        <taxon>Kitasatosporales</taxon>
        <taxon>Streptomycetaceae</taxon>
        <taxon>Streptomyces</taxon>
    </lineage>
</organism>
<comment type="caution">
    <text evidence="2">The sequence shown here is derived from an EMBL/GenBank/DDBJ whole genome shotgun (WGS) entry which is preliminary data.</text>
</comment>
<dbReference type="Proteomes" id="UP000517765">
    <property type="component" value="Unassembled WGS sequence"/>
</dbReference>
<reference evidence="3" key="1">
    <citation type="submission" date="2020-05" db="EMBL/GenBank/DDBJ databases">
        <title>Classification of alakaliphilic streptomycetes isolated from an alkaline soil next to Lonar Crater, India and a proposal for the recognition of Streptomyces alkaliterrae sp. nov.</title>
        <authorList>
            <person name="Golinska P."/>
        </authorList>
    </citation>
    <scope>NUCLEOTIDE SEQUENCE [LARGE SCALE GENOMIC DNA]</scope>
    <source>
        <strain evidence="3">OF8</strain>
    </source>
</reference>
<evidence type="ECO:0000313" key="2">
    <source>
        <dbReference type="EMBL" id="MBB1260479.1"/>
    </source>
</evidence>
<accession>A0A7W3WXR4</accession>
<sequence length="160" mass="17418">MCVRGPWDTAVTLPVRLRPRVRRLRCPTGPRPERLLPRLPVPALWLPVPALWLRLRVAGLRLRLRVAGLRGGGAAEGGVRLGRRPLWWRGRSDGLPAAVGVESPGGRRLPGTARRVTDGPGGRPGRTFTELRLRLRLRLRVRVAVPARGCAAAGLLAGTV</sequence>
<dbReference type="AlphaFoldDB" id="A0A7W3WXR4"/>
<proteinExistence type="predicted"/>
<feature type="non-terminal residue" evidence="2">
    <location>
        <position position="160"/>
    </location>
</feature>
<feature type="region of interest" description="Disordered" evidence="1">
    <location>
        <begin position="102"/>
        <end position="123"/>
    </location>
</feature>
<dbReference type="EMBL" id="JABJXA010000099">
    <property type="protein sequence ID" value="MBB1260479.1"/>
    <property type="molecule type" value="Genomic_DNA"/>
</dbReference>
<name>A0A7W3WXR4_9ACTN</name>
<protein>
    <submittedName>
        <fullName evidence="2">Uncharacterized protein</fullName>
    </submittedName>
</protein>